<keyword evidence="6 8" id="KW-0472">Membrane</keyword>
<evidence type="ECO:0000256" key="1">
    <source>
        <dbReference type="ARBA" id="ARBA00004651"/>
    </source>
</evidence>
<feature type="transmembrane region" description="Helical" evidence="8">
    <location>
        <begin position="89"/>
        <end position="110"/>
    </location>
</feature>
<name>A0ABY6P4V8_9NOCA</name>
<dbReference type="SUPFAM" id="SSF103473">
    <property type="entry name" value="MFS general substrate transporter"/>
    <property type="match status" value="1"/>
</dbReference>
<keyword evidence="5 8" id="KW-1133">Transmembrane helix</keyword>
<dbReference type="InterPro" id="IPR004638">
    <property type="entry name" value="EmrB-like"/>
</dbReference>
<feature type="transmembrane region" description="Helical" evidence="8">
    <location>
        <begin position="188"/>
        <end position="205"/>
    </location>
</feature>
<reference evidence="10" key="1">
    <citation type="submission" date="2022-10" db="EMBL/GenBank/DDBJ databases">
        <title>Rhodococcus sp.75.</title>
        <authorList>
            <person name="Sun M."/>
        </authorList>
    </citation>
    <scope>NUCLEOTIDE SEQUENCE</scope>
    <source>
        <strain evidence="10">75</strain>
    </source>
</reference>
<feature type="region of interest" description="Disordered" evidence="7">
    <location>
        <begin position="539"/>
        <end position="575"/>
    </location>
</feature>
<feature type="transmembrane region" description="Helical" evidence="8">
    <location>
        <begin position="388"/>
        <end position="407"/>
    </location>
</feature>
<dbReference type="PROSITE" id="PS50850">
    <property type="entry name" value="MFS"/>
    <property type="match status" value="1"/>
</dbReference>
<accession>A0ABY6P4V8</accession>
<keyword evidence="2" id="KW-0813">Transport</keyword>
<feature type="transmembrane region" description="Helical" evidence="8">
    <location>
        <begin position="255"/>
        <end position="276"/>
    </location>
</feature>
<dbReference type="Proteomes" id="UP001164965">
    <property type="component" value="Chromosome"/>
</dbReference>
<evidence type="ECO:0000313" key="10">
    <source>
        <dbReference type="EMBL" id="UZJ26700.1"/>
    </source>
</evidence>
<feature type="transmembrane region" description="Helical" evidence="8">
    <location>
        <begin position="122"/>
        <end position="143"/>
    </location>
</feature>
<evidence type="ECO:0000256" key="2">
    <source>
        <dbReference type="ARBA" id="ARBA00022448"/>
    </source>
</evidence>
<keyword evidence="11" id="KW-1185">Reference proteome</keyword>
<dbReference type="Gene3D" id="1.20.1250.20">
    <property type="entry name" value="MFS general substrate transporter like domains"/>
    <property type="match status" value="1"/>
</dbReference>
<feature type="transmembrane region" description="Helical" evidence="8">
    <location>
        <begin position="217"/>
        <end position="235"/>
    </location>
</feature>
<dbReference type="EMBL" id="CP110615">
    <property type="protein sequence ID" value="UZJ26700.1"/>
    <property type="molecule type" value="Genomic_DNA"/>
</dbReference>
<dbReference type="Gene3D" id="1.20.1720.10">
    <property type="entry name" value="Multidrug resistance protein D"/>
    <property type="match status" value="1"/>
</dbReference>
<evidence type="ECO:0000256" key="6">
    <source>
        <dbReference type="ARBA" id="ARBA00023136"/>
    </source>
</evidence>
<dbReference type="InterPro" id="IPR036259">
    <property type="entry name" value="MFS_trans_sf"/>
</dbReference>
<feature type="transmembrane region" description="Helical" evidence="8">
    <location>
        <begin position="488"/>
        <end position="507"/>
    </location>
</feature>
<evidence type="ECO:0000256" key="7">
    <source>
        <dbReference type="SAM" id="MobiDB-lite"/>
    </source>
</evidence>
<evidence type="ECO:0000256" key="8">
    <source>
        <dbReference type="SAM" id="Phobius"/>
    </source>
</evidence>
<feature type="transmembrane region" description="Helical" evidence="8">
    <location>
        <begin position="346"/>
        <end position="367"/>
    </location>
</feature>
<evidence type="ECO:0000259" key="9">
    <source>
        <dbReference type="PROSITE" id="PS50850"/>
    </source>
</evidence>
<dbReference type="RefSeq" id="WP_265384804.1">
    <property type="nucleotide sequence ID" value="NZ_CP110615.1"/>
</dbReference>
<feature type="transmembrane region" description="Helical" evidence="8">
    <location>
        <begin position="288"/>
        <end position="307"/>
    </location>
</feature>
<feature type="transmembrane region" description="Helical" evidence="8">
    <location>
        <begin position="30"/>
        <end position="49"/>
    </location>
</feature>
<feature type="transmembrane region" description="Helical" evidence="8">
    <location>
        <begin position="319"/>
        <end position="340"/>
    </location>
</feature>
<keyword evidence="4 8" id="KW-0812">Transmembrane</keyword>
<evidence type="ECO:0000256" key="5">
    <source>
        <dbReference type="ARBA" id="ARBA00022989"/>
    </source>
</evidence>
<organism evidence="10 11">
    <name type="scientific">Rhodococcus antarcticus</name>
    <dbReference type="NCBI Taxonomy" id="2987751"/>
    <lineage>
        <taxon>Bacteria</taxon>
        <taxon>Bacillati</taxon>
        <taxon>Actinomycetota</taxon>
        <taxon>Actinomycetes</taxon>
        <taxon>Mycobacteriales</taxon>
        <taxon>Nocardiaceae</taxon>
        <taxon>Rhodococcus</taxon>
    </lineage>
</organism>
<feature type="domain" description="Major facilitator superfamily (MFS) profile" evidence="9">
    <location>
        <begin position="1"/>
        <end position="512"/>
    </location>
</feature>
<dbReference type="PANTHER" id="PTHR23501">
    <property type="entry name" value="MAJOR FACILITATOR SUPERFAMILY"/>
    <property type="match status" value="1"/>
</dbReference>
<dbReference type="Pfam" id="PF07690">
    <property type="entry name" value="MFS_1"/>
    <property type="match status" value="1"/>
</dbReference>
<evidence type="ECO:0000256" key="4">
    <source>
        <dbReference type="ARBA" id="ARBA00022692"/>
    </source>
</evidence>
<feature type="transmembrane region" description="Helical" evidence="8">
    <location>
        <begin position="155"/>
        <end position="176"/>
    </location>
</feature>
<dbReference type="CDD" id="cd17502">
    <property type="entry name" value="MFS_Azr1_MDR_like"/>
    <property type="match status" value="1"/>
</dbReference>
<dbReference type="PANTHER" id="PTHR23501:SF197">
    <property type="entry name" value="COMD"/>
    <property type="match status" value="1"/>
</dbReference>
<dbReference type="NCBIfam" id="TIGR00711">
    <property type="entry name" value="efflux_EmrB"/>
    <property type="match status" value="1"/>
</dbReference>
<keyword evidence="3" id="KW-1003">Cell membrane</keyword>
<gene>
    <name evidence="10" type="ORF">RHODO2019_14995</name>
</gene>
<protein>
    <submittedName>
        <fullName evidence="10">MFS transporter</fullName>
    </submittedName>
</protein>
<evidence type="ECO:0000256" key="3">
    <source>
        <dbReference type="ARBA" id="ARBA00022475"/>
    </source>
</evidence>
<dbReference type="InterPro" id="IPR011701">
    <property type="entry name" value="MFS"/>
</dbReference>
<comment type="subcellular location">
    <subcellularLocation>
        <location evidence="1">Cell membrane</location>
        <topology evidence="1">Multi-pass membrane protein</topology>
    </subcellularLocation>
</comment>
<evidence type="ECO:0000313" key="11">
    <source>
        <dbReference type="Proteomes" id="UP001164965"/>
    </source>
</evidence>
<feature type="transmembrane region" description="Helical" evidence="8">
    <location>
        <begin position="61"/>
        <end position="83"/>
    </location>
</feature>
<dbReference type="InterPro" id="IPR020846">
    <property type="entry name" value="MFS_dom"/>
</dbReference>
<sequence>MMGMFLAALDQTIVSTSIRTIADDLQGYSVQAWVTTAYLITSTLATPLYGKLSDLYGRKPFFLAAISIFVVGSMLCGFATSMYELAGFRAFQGLGAGGLFSLALTITGDIVPPRERAKYQGYFLAVFGTSSVLGPVIGGVLAGQASILGITGWRWVFFVNVPVGIVALIVVARVLNLPVHRREATVDWAGAAWLAVGLVPLLIIAEQGRTWGWGSGRAVLCYAIGAAGIAAFLWAEHRKGDDALIPLRMFRNQTFALGSVVSVVVGAAMFGGISLLPQYLQVVKGSSPTIAGLQTLPLVIGIMIGAISSGQIISRTGTYRIFPVIGTAIMAVGMFGFSLVRFDTSLVVVMALMLAFGYGLGNVMQPITLAIQNAMPPKDMGVSTSSATFFRQIGGTIGVAVFLSLLFTELPTKIGGAIGSAAQNPAFGQAVQQAGASSDPTVAALGRGLASGDPAVAGQVLSDTSFIGKLSSVLGDPFRIGFSNAMDYVFVIVGVVMVIGFLLVLMLKNVPLRTQSGIQAAQADRDAAAAAEQVPVPDAAMPTFTGDDVDHGTAPAGSGKHEAAPGQEPFAELSDGARVELLEEVHRPEGRPAHSPVGGD</sequence>
<proteinExistence type="predicted"/>